<comment type="caution">
    <text evidence="10">The sequence shown here is derived from an EMBL/GenBank/DDBJ whole genome shotgun (WGS) entry which is preliminary data.</text>
</comment>
<dbReference type="EMBL" id="CM031813">
    <property type="protein sequence ID" value="KAG6654687.1"/>
    <property type="molecule type" value="Genomic_DNA"/>
</dbReference>
<dbReference type="FunFam" id="3.30.70.141:FF:000039">
    <property type="entry name" value="Nucleoside diphosphate kinase B"/>
    <property type="match status" value="1"/>
</dbReference>
<dbReference type="InterPro" id="IPR034907">
    <property type="entry name" value="NDK-like_dom"/>
</dbReference>
<evidence type="ECO:0000259" key="9">
    <source>
        <dbReference type="SMART" id="SM00562"/>
    </source>
</evidence>
<evidence type="ECO:0000256" key="3">
    <source>
        <dbReference type="ARBA" id="ARBA00022679"/>
    </source>
</evidence>
<dbReference type="GO" id="GO:0005524">
    <property type="term" value="F:ATP binding"/>
    <property type="evidence" value="ECO:0007669"/>
    <property type="project" value="UniProtKB-KW"/>
</dbReference>
<accession>A0A8T1QJM1</accession>
<evidence type="ECO:0000313" key="10">
    <source>
        <dbReference type="EMBL" id="KAG6654687.1"/>
    </source>
</evidence>
<evidence type="ECO:0000256" key="6">
    <source>
        <dbReference type="ARBA" id="ARBA00022840"/>
    </source>
</evidence>
<sequence>MFQVGEIISTFEKEEEGFNLKCSCLKLITVDCSFAERHHAELYANPFFNGLVEYIIYGPVVSMVWEGKNVVTTSRKIIGARNRSDSALVTIRGDFAYEIGRNVIHGSDSVESGRKEIALWFPEGPVSWESSLHPWIYE</sequence>
<name>A0A8T1QJM1_CARIL</name>
<keyword evidence="4 8" id="KW-0547">Nucleotide-binding</keyword>
<feature type="domain" description="Nucleoside diphosphate kinase-like" evidence="9">
    <location>
        <begin position="3"/>
        <end position="128"/>
    </location>
</feature>
<dbReference type="EC" id="2.7.4.6" evidence="8"/>
<dbReference type="PROSITE" id="PS00469">
    <property type="entry name" value="NDPK"/>
    <property type="match status" value="1"/>
</dbReference>
<dbReference type="InterPro" id="IPR023005">
    <property type="entry name" value="Nucleoside_diP_kinase_AS"/>
</dbReference>
<reference evidence="10" key="1">
    <citation type="submission" date="2020-12" db="EMBL/GenBank/DDBJ databases">
        <title>WGS assembly of Carya illinoinensis cv. Pawnee.</title>
        <authorList>
            <person name="Platts A."/>
            <person name="Shu S."/>
            <person name="Wright S."/>
            <person name="Barry K."/>
            <person name="Edger P."/>
            <person name="Pires J.C."/>
            <person name="Schmutz J."/>
        </authorList>
    </citation>
    <scope>NUCLEOTIDE SEQUENCE</scope>
    <source>
        <tissue evidence="10">Leaf</tissue>
    </source>
</reference>
<evidence type="ECO:0000256" key="1">
    <source>
        <dbReference type="ARBA" id="ARBA00001946"/>
    </source>
</evidence>
<keyword evidence="3 8" id="KW-0808">Transferase</keyword>
<dbReference type="PROSITE" id="PS51374">
    <property type="entry name" value="NDPK_LIKE"/>
    <property type="match status" value="1"/>
</dbReference>
<dbReference type="AlphaFoldDB" id="A0A8T1QJM1"/>
<dbReference type="SMART" id="SM00562">
    <property type="entry name" value="NDK"/>
    <property type="match status" value="1"/>
</dbReference>
<dbReference type="Proteomes" id="UP000811609">
    <property type="component" value="Chromosome 5"/>
</dbReference>
<dbReference type="PANTHER" id="PTHR11349">
    <property type="entry name" value="NUCLEOSIDE DIPHOSPHATE KINASE"/>
    <property type="match status" value="1"/>
</dbReference>
<organism evidence="10 11">
    <name type="scientific">Carya illinoinensis</name>
    <name type="common">Pecan</name>
    <dbReference type="NCBI Taxonomy" id="32201"/>
    <lineage>
        <taxon>Eukaryota</taxon>
        <taxon>Viridiplantae</taxon>
        <taxon>Streptophyta</taxon>
        <taxon>Embryophyta</taxon>
        <taxon>Tracheophyta</taxon>
        <taxon>Spermatophyta</taxon>
        <taxon>Magnoliopsida</taxon>
        <taxon>eudicotyledons</taxon>
        <taxon>Gunneridae</taxon>
        <taxon>Pentapetalae</taxon>
        <taxon>rosids</taxon>
        <taxon>fabids</taxon>
        <taxon>Fagales</taxon>
        <taxon>Juglandaceae</taxon>
        <taxon>Carya</taxon>
    </lineage>
</organism>
<keyword evidence="6 8" id="KW-0067">ATP-binding</keyword>
<dbReference type="Pfam" id="PF00334">
    <property type="entry name" value="NDK"/>
    <property type="match status" value="1"/>
</dbReference>
<evidence type="ECO:0000256" key="2">
    <source>
        <dbReference type="ARBA" id="ARBA00008142"/>
    </source>
</evidence>
<comment type="caution">
    <text evidence="7">Lacks conserved residue(s) required for the propagation of feature annotation.</text>
</comment>
<protein>
    <recommendedName>
        <fullName evidence="8">Nucleoside diphosphate kinase</fullName>
        <ecNumber evidence="8">2.7.4.6</ecNumber>
    </recommendedName>
</protein>
<evidence type="ECO:0000256" key="8">
    <source>
        <dbReference type="RuleBase" id="RU004013"/>
    </source>
</evidence>
<comment type="similarity">
    <text evidence="2 7">Belongs to the NDK family.</text>
</comment>
<comment type="catalytic activity">
    <reaction evidence="8">
        <text>a 2'-deoxyribonucleoside 5'-diphosphate + ATP = a 2'-deoxyribonucleoside 5'-triphosphate + ADP</text>
        <dbReference type="Rhea" id="RHEA:44640"/>
        <dbReference type="ChEBI" id="CHEBI:30616"/>
        <dbReference type="ChEBI" id="CHEBI:61560"/>
        <dbReference type="ChEBI" id="CHEBI:73316"/>
        <dbReference type="ChEBI" id="CHEBI:456216"/>
        <dbReference type="EC" id="2.7.4.6"/>
    </reaction>
</comment>
<evidence type="ECO:0000313" key="11">
    <source>
        <dbReference type="Proteomes" id="UP000811609"/>
    </source>
</evidence>
<gene>
    <name evidence="10" type="ORF">CIPAW_05G163300</name>
</gene>
<keyword evidence="11" id="KW-1185">Reference proteome</keyword>
<dbReference type="GO" id="GO:0004550">
    <property type="term" value="F:nucleoside diphosphate kinase activity"/>
    <property type="evidence" value="ECO:0007669"/>
    <property type="project" value="UniProtKB-EC"/>
</dbReference>
<proteinExistence type="inferred from homology"/>
<evidence type="ECO:0000256" key="4">
    <source>
        <dbReference type="ARBA" id="ARBA00022741"/>
    </source>
</evidence>
<evidence type="ECO:0000256" key="5">
    <source>
        <dbReference type="ARBA" id="ARBA00022777"/>
    </source>
</evidence>
<evidence type="ECO:0000256" key="7">
    <source>
        <dbReference type="PROSITE-ProRule" id="PRU00706"/>
    </source>
</evidence>
<dbReference type="CDD" id="cd04413">
    <property type="entry name" value="NDPk_I"/>
    <property type="match status" value="1"/>
</dbReference>
<keyword evidence="5 8" id="KW-0418">Kinase</keyword>
<comment type="cofactor">
    <cofactor evidence="1">
        <name>Mg(2+)</name>
        <dbReference type="ChEBI" id="CHEBI:18420"/>
    </cofactor>
</comment>